<evidence type="ECO:0008006" key="3">
    <source>
        <dbReference type="Google" id="ProtNLM"/>
    </source>
</evidence>
<protein>
    <recommendedName>
        <fullName evidence="3">Cell division protein FtsL</fullName>
    </recommendedName>
</protein>
<reference evidence="1" key="1">
    <citation type="submission" date="2023-05" db="EMBL/GenBank/DDBJ databases">
        <title>Anaerotaeda fermentans gen. nov., sp. nov., a novel anaerobic planctomycete of the new family within the order Sedimentisphaerales isolated from Taman Peninsula, Russia.</title>
        <authorList>
            <person name="Khomyakova M.A."/>
            <person name="Merkel A.Y."/>
            <person name="Slobodkin A.I."/>
        </authorList>
    </citation>
    <scope>NUCLEOTIDE SEQUENCE</scope>
    <source>
        <strain evidence="1">M17dextr</strain>
    </source>
</reference>
<proteinExistence type="predicted"/>
<dbReference type="AlphaFoldDB" id="A0AAW6TUR0"/>
<dbReference type="RefSeq" id="WP_349244785.1">
    <property type="nucleotide sequence ID" value="NZ_JASCXX010000010.1"/>
</dbReference>
<dbReference type="Proteomes" id="UP001431776">
    <property type="component" value="Unassembled WGS sequence"/>
</dbReference>
<gene>
    <name evidence="1" type="ORF">QJ522_10020</name>
</gene>
<keyword evidence="2" id="KW-1185">Reference proteome</keyword>
<evidence type="ECO:0000313" key="2">
    <source>
        <dbReference type="Proteomes" id="UP001431776"/>
    </source>
</evidence>
<comment type="caution">
    <text evidence="1">The sequence shown here is derived from an EMBL/GenBank/DDBJ whole genome shotgun (WGS) entry which is preliminary data.</text>
</comment>
<dbReference type="EMBL" id="JASCXX010000010">
    <property type="protein sequence ID" value="MDI6449377.1"/>
    <property type="molecule type" value="Genomic_DNA"/>
</dbReference>
<evidence type="ECO:0000313" key="1">
    <source>
        <dbReference type="EMBL" id="MDI6449377.1"/>
    </source>
</evidence>
<accession>A0AAW6TUR0</accession>
<sequence>MASRLCFAFVILFFAATLIVAVHMRGANRRAFYTLRTCTVEQRRLQQELWRKQLQVEVLTNPASVSQQLER</sequence>
<name>A0AAW6TUR0_9BACT</name>
<organism evidence="1 2">
    <name type="scientific">Anaerobaca lacustris</name>
    <dbReference type="NCBI Taxonomy" id="3044600"/>
    <lineage>
        <taxon>Bacteria</taxon>
        <taxon>Pseudomonadati</taxon>
        <taxon>Planctomycetota</taxon>
        <taxon>Phycisphaerae</taxon>
        <taxon>Sedimentisphaerales</taxon>
        <taxon>Anaerobacaceae</taxon>
        <taxon>Anaerobaca</taxon>
    </lineage>
</organism>